<name>A0A2P5HHZ3_DIAHE</name>
<sequence length="255" mass="27915">MLFTNSAAVLALVGLAAAAPAKQEPRMLSHDDVVLPRADGGYDVMKDWQWTDIERRMEKQARERAEEEKRRVLAGETIPAGARIRSEAQPDLERRCDKTTEVQVLTDTQFTNWDVAMSPVIGATGGQATVAVSKGYSITNGITVGAGADWTIAKDVFSASLKIDYSHSWTTSDTQTFTYFITPGQYGLVVSNPYTRRLTGNVVTGCTDDPSYDPYTSDSYEDQNYSGMSWVAGPIRLCNSTTYPVPFCVGTGTHN</sequence>
<reference evidence="2" key="1">
    <citation type="submission" date="2017-09" db="EMBL/GenBank/DDBJ databases">
        <title>Polyketide synthases of a Diaporthe helianthi virulent isolate.</title>
        <authorList>
            <person name="Baroncelli R."/>
        </authorList>
    </citation>
    <scope>NUCLEOTIDE SEQUENCE [LARGE SCALE GENOMIC DNA]</scope>
    <source>
        <strain evidence="2">7/96</strain>
    </source>
</reference>
<dbReference type="Proteomes" id="UP000094444">
    <property type="component" value="Unassembled WGS sequence"/>
</dbReference>
<gene>
    <name evidence="2" type="ORF">DHEL01_v211751</name>
</gene>
<comment type="caution">
    <text evidence="2">The sequence shown here is derived from an EMBL/GenBank/DDBJ whole genome shotgun (WGS) entry which is preliminary data.</text>
</comment>
<dbReference type="EMBL" id="MAVT02001952">
    <property type="protein sequence ID" value="POS69855.1"/>
    <property type="molecule type" value="Genomic_DNA"/>
</dbReference>
<protein>
    <recommendedName>
        <fullName evidence="4">Celp0028 effector like protein</fullName>
    </recommendedName>
</protein>
<evidence type="ECO:0000313" key="2">
    <source>
        <dbReference type="EMBL" id="POS69855.1"/>
    </source>
</evidence>
<accession>A0A2P5HHZ3</accession>
<evidence type="ECO:0000256" key="1">
    <source>
        <dbReference type="SAM" id="SignalP"/>
    </source>
</evidence>
<dbReference type="OrthoDB" id="4831122at2759"/>
<evidence type="ECO:0008006" key="4">
    <source>
        <dbReference type="Google" id="ProtNLM"/>
    </source>
</evidence>
<organism evidence="2 3">
    <name type="scientific">Diaporthe helianthi</name>
    <dbReference type="NCBI Taxonomy" id="158607"/>
    <lineage>
        <taxon>Eukaryota</taxon>
        <taxon>Fungi</taxon>
        <taxon>Dikarya</taxon>
        <taxon>Ascomycota</taxon>
        <taxon>Pezizomycotina</taxon>
        <taxon>Sordariomycetes</taxon>
        <taxon>Sordariomycetidae</taxon>
        <taxon>Diaporthales</taxon>
        <taxon>Diaporthaceae</taxon>
        <taxon>Diaporthe</taxon>
    </lineage>
</organism>
<keyword evidence="3" id="KW-1185">Reference proteome</keyword>
<evidence type="ECO:0000313" key="3">
    <source>
        <dbReference type="Proteomes" id="UP000094444"/>
    </source>
</evidence>
<feature type="signal peptide" evidence="1">
    <location>
        <begin position="1"/>
        <end position="18"/>
    </location>
</feature>
<feature type="chain" id="PRO_5015117790" description="Celp0028 effector like protein" evidence="1">
    <location>
        <begin position="19"/>
        <end position="255"/>
    </location>
</feature>
<keyword evidence="1" id="KW-0732">Signal</keyword>
<proteinExistence type="predicted"/>
<dbReference type="InParanoid" id="A0A2P5HHZ3"/>
<dbReference type="AlphaFoldDB" id="A0A2P5HHZ3"/>